<keyword evidence="1 3" id="KW-0418">Kinase</keyword>
<dbReference type="Pfam" id="PF06293">
    <property type="entry name" value="Kdo"/>
    <property type="match status" value="1"/>
</dbReference>
<dbReference type="SUPFAM" id="SSF56112">
    <property type="entry name" value="Protein kinase-like (PK-like)"/>
    <property type="match status" value="1"/>
</dbReference>
<dbReference type="InterPro" id="IPR011009">
    <property type="entry name" value="Kinase-like_dom_sf"/>
</dbReference>
<dbReference type="NCBIfam" id="NF011703">
    <property type="entry name" value="PRK15123.1"/>
    <property type="match status" value="1"/>
</dbReference>
<accession>A0A1A8XYU7</accession>
<feature type="active site" evidence="2">
    <location>
        <position position="166"/>
    </location>
</feature>
<evidence type="ECO:0000313" key="4">
    <source>
        <dbReference type="Proteomes" id="UP000199169"/>
    </source>
</evidence>
<organism evidence="3 4">
    <name type="scientific">Candidatus Accumulibacter aalborgensis</name>
    <dbReference type="NCBI Taxonomy" id="1860102"/>
    <lineage>
        <taxon>Bacteria</taxon>
        <taxon>Pseudomonadati</taxon>
        <taxon>Pseudomonadota</taxon>
        <taxon>Betaproteobacteria</taxon>
        <taxon>Candidatus Accumulibacter</taxon>
    </lineage>
</organism>
<keyword evidence="1" id="KW-0067">ATP-binding</keyword>
<evidence type="ECO:0000313" key="3">
    <source>
        <dbReference type="EMBL" id="SBT10125.1"/>
    </source>
</evidence>
<name>A0A1A8XYU7_9PROT</name>
<comment type="similarity">
    <text evidence="1">Belongs to the protein kinase superfamily. KdkA/rfaP family.</text>
</comment>
<gene>
    <name evidence="3" type="primary">waaP</name>
    <name evidence="3" type="ORF">ACCAA_890007</name>
</gene>
<keyword evidence="4" id="KW-1185">Reference proteome</keyword>
<dbReference type="GO" id="GO:0009244">
    <property type="term" value="P:lipopolysaccharide core region biosynthetic process"/>
    <property type="evidence" value="ECO:0007669"/>
    <property type="project" value="UniProtKB-UniRule"/>
</dbReference>
<proteinExistence type="inferred from homology"/>
<keyword evidence="1" id="KW-0547">Nucleotide-binding</keyword>
<dbReference type="EC" id="2.7.1.-" evidence="1"/>
<dbReference type="GO" id="GO:0016301">
    <property type="term" value="F:kinase activity"/>
    <property type="evidence" value="ECO:0007669"/>
    <property type="project" value="UniProtKB-UniRule"/>
</dbReference>
<reference evidence="3 4" key="1">
    <citation type="submission" date="2016-06" db="EMBL/GenBank/DDBJ databases">
        <authorList>
            <person name="Kjaerup R.B."/>
            <person name="Dalgaard T.S."/>
            <person name="Juul-Madsen H.R."/>
        </authorList>
    </citation>
    <scope>NUCLEOTIDE SEQUENCE [LARGE SCALE GENOMIC DNA]</scope>
    <source>
        <strain evidence="3">3</strain>
    </source>
</reference>
<evidence type="ECO:0000256" key="2">
    <source>
        <dbReference type="PIRSR" id="PIRSR037318-50"/>
    </source>
</evidence>
<dbReference type="EMBL" id="FLQX01000170">
    <property type="protein sequence ID" value="SBT10125.1"/>
    <property type="molecule type" value="Genomic_DNA"/>
</dbReference>
<keyword evidence="1" id="KW-0448">Lipopolysaccharide biosynthesis</keyword>
<keyword evidence="1" id="KW-0808">Transferase</keyword>
<sequence length="274" mass="30991">MSHRFLVLDEPFRSLWSGKDPFVAVEALDGEVFRELEGRRTLRTEVAGRGYFVKIHRGVGGAEIVKNLVSLRLPVLGAENEWRAIERLGELGVDTLRAVAFGVRGGNPARRRSFIVSEELAPTASLEDYCGLWSTHRPAPALKRALIGRVAEMARAMHAGGVNHRDFYLCHFLLHLDPPPTPDRLRVSLIDLHRAQVRAKTPRRWRDKDLASLYFSALDIGLTSRDWLRFLAAYFALPLRLVLRQEAALLAHLASEARRLQTRFVRKLADGEMT</sequence>
<dbReference type="GO" id="GO:0005524">
    <property type="term" value="F:ATP binding"/>
    <property type="evidence" value="ECO:0007669"/>
    <property type="project" value="UniProtKB-UniRule"/>
</dbReference>
<dbReference type="PIRSF" id="PIRSF037318">
    <property type="entry name" value="RfaP"/>
    <property type="match status" value="1"/>
</dbReference>
<protein>
    <recommendedName>
        <fullName evidence="1">Lipopolysaccharide core heptose(I) kinase</fullName>
        <ecNumber evidence="1">2.7.1.-</ecNumber>
    </recommendedName>
</protein>
<evidence type="ECO:0000256" key="1">
    <source>
        <dbReference type="PIRNR" id="PIRNR037318"/>
    </source>
</evidence>
<comment type="function">
    <text evidence="1">Kinase involved in the biosynthesis of the core oligosaccharide region of lipopolysaccharide (LPS). Catalyzes the phosphorylation of heptose I (HepI), the first heptose added to the Kdo2-lipid A module.</text>
</comment>
<comment type="pathway">
    <text evidence="1">Bacterial outer membrane biogenesis; LPS core biosynthesis.</text>
</comment>
<dbReference type="RefSeq" id="WP_186409209.1">
    <property type="nucleotide sequence ID" value="NZ_FLQX01000170.1"/>
</dbReference>
<dbReference type="AlphaFoldDB" id="A0A1A8XYU7"/>
<dbReference type="STRING" id="1860102.ACCAA_890007"/>
<dbReference type="InterPro" id="IPR017172">
    <property type="entry name" value="Lsacc_core_hep_kinase_RfaP"/>
</dbReference>
<dbReference type="Proteomes" id="UP000199169">
    <property type="component" value="Unassembled WGS sequence"/>
</dbReference>
<dbReference type="UniPathway" id="UPA00958"/>